<dbReference type="Gene3D" id="3.40.50.10190">
    <property type="entry name" value="BRCT domain"/>
    <property type="match status" value="1"/>
</dbReference>
<dbReference type="InterPro" id="IPR010995">
    <property type="entry name" value="DNA_repair_Rad51/TF_NusA_a-hlx"/>
</dbReference>
<dbReference type="AlphaFoldDB" id="A0A6C0LR39"/>
<keyword evidence="15" id="KW-0227">DNA damage</keyword>
<evidence type="ECO:0000259" key="31">
    <source>
        <dbReference type="SMART" id="SM00483"/>
    </source>
</evidence>
<dbReference type="InterPro" id="IPR027421">
    <property type="entry name" value="DNA_pol_lamdba_lyase_dom_sf"/>
</dbReference>
<evidence type="ECO:0000256" key="5">
    <source>
        <dbReference type="ARBA" id="ARBA00012720"/>
    </source>
</evidence>
<dbReference type="Gene3D" id="1.10.150.110">
    <property type="entry name" value="DNA polymerase beta, N-terminal domain-like"/>
    <property type="match status" value="1"/>
</dbReference>
<feature type="domain" description="Helix-hairpin-helix DNA-binding motif class 1" evidence="30">
    <location>
        <begin position="62"/>
        <end position="81"/>
    </location>
</feature>
<dbReference type="InterPro" id="IPR013840">
    <property type="entry name" value="DNAligase_N"/>
</dbReference>
<evidence type="ECO:0000256" key="3">
    <source>
        <dbReference type="ARBA" id="ARBA00004496"/>
    </source>
</evidence>
<evidence type="ECO:0000256" key="15">
    <source>
        <dbReference type="ARBA" id="ARBA00022763"/>
    </source>
</evidence>
<evidence type="ECO:0000256" key="16">
    <source>
        <dbReference type="ARBA" id="ARBA00022843"/>
    </source>
</evidence>
<dbReference type="EC" id="4.2.99.18" evidence="5"/>
<evidence type="ECO:0000256" key="20">
    <source>
        <dbReference type="ARBA" id="ARBA00023204"/>
    </source>
</evidence>
<dbReference type="InterPro" id="IPR001357">
    <property type="entry name" value="BRCT_dom"/>
</dbReference>
<dbReference type="GO" id="GO:0006303">
    <property type="term" value="P:double-strand break repair via nonhomologous end joining"/>
    <property type="evidence" value="ECO:0007669"/>
    <property type="project" value="TreeGrafter"/>
</dbReference>
<evidence type="ECO:0000256" key="14">
    <source>
        <dbReference type="ARBA" id="ARBA00022705"/>
    </source>
</evidence>
<feature type="compositionally biased region" description="Basic and acidic residues" evidence="29">
    <location>
        <begin position="450"/>
        <end position="463"/>
    </location>
</feature>
<evidence type="ECO:0000259" key="32">
    <source>
        <dbReference type="SMART" id="SM00532"/>
    </source>
</evidence>
<dbReference type="GO" id="GO:0000166">
    <property type="term" value="F:nucleotide binding"/>
    <property type="evidence" value="ECO:0007669"/>
    <property type="project" value="InterPro"/>
</dbReference>
<dbReference type="PRINTS" id="PR00870">
    <property type="entry name" value="DNAPOLXBETA"/>
</dbReference>
<keyword evidence="17" id="KW-0239">DNA-directed DNA polymerase</keyword>
<dbReference type="Gene3D" id="1.10.150.20">
    <property type="entry name" value="5' to 3' exonuclease, C-terminal subdomain"/>
    <property type="match status" value="2"/>
</dbReference>
<keyword evidence="21" id="KW-0456">Lyase</keyword>
<feature type="compositionally biased region" description="Basic and acidic residues" evidence="29">
    <location>
        <begin position="348"/>
        <end position="370"/>
    </location>
</feature>
<evidence type="ECO:0000256" key="25">
    <source>
        <dbReference type="ARBA" id="ARBA00044632"/>
    </source>
</evidence>
<dbReference type="SUPFAM" id="SSF56091">
    <property type="entry name" value="DNA ligase/mRNA capping enzyme, catalytic domain"/>
    <property type="match status" value="1"/>
</dbReference>
<dbReference type="Gene3D" id="3.30.210.10">
    <property type="entry name" value="DNA polymerase, thumb domain"/>
    <property type="match status" value="1"/>
</dbReference>
<dbReference type="InterPro" id="IPR018944">
    <property type="entry name" value="DNA_pol_lambd_fingers_domain"/>
</dbReference>
<sequence>MNLENEKIKSPPKKQINITELANMMNKLSTIMSKNGEPMKSRAYQNAEDTLLGITEPITDIEQLKGKPGIGSTMIEKMKEFVETGTLKLLEKEKENPINVLTDVYGIGPKKAKELVEKGITTIEKLREQQNEVLNDIQKVGLKYYDDILERIPRSEIDEYNEVFERVFKKVAEEDSRYEIVGSYRRGAKTSGDIDVIITSKNDSVFKQFVDELLAEKVIIEVLSRGKTKCLVITKLGSKHARRVDFLYTIPEEYPFAVLYFTGSKAFNTVMRGHALKMGYTLNEHRIKKNIASLETSPGKSPTKSPIKDIKEEKDIFDLLKLEFKNPVERMDGRAVIPLGPIQIVDRLKKEKTIKKREPKEPKPPKEPKEKTRKKREPKVKKTEEAKEDTKEEPLVIEPAKIDEMKIEEAIVIPEKAKKTRKKREPKEPKPPKEAKEKTRKKREPNKPISPKEEIKIEKEPKNNDIIIPDMPSSKEKRQSPKGTEGLLEEFKIKGFAFIETLSEKQLSDMVKVANDYYYNTKTALLTDNEYDIIKEYLERKYPKNAVLEEVGAPITKNKVKLPYEMASMDKIKPDSNALPGWLKKYNGPYVISCKLDGVSGLYTTEGDTPKLYTRGNGTIGQDISHLLSVLHLPKESGIVVRGEFIIPKKVFDEKYKNEFANPRNLVSGIINSKTVDSKAKDLHFVTYEVIKPVLKPSEQMDKLKELKHEVVRNKTITELSNDILSEILIEWRKSYEYEIDGIIICNDEIYERKSGNPDHAFAFKMVLSEQMAEAKVVDVIWSASKDGYLKPRVRIEPIRLAGVTIEYATGFNGKFIEDNKIGVGALIQIIRSGDVIPHIKSVTTPAEHAKMPLVPYTWTATKVDIVLENAGEDITVREKNITAFFVSLEVDGLSSGNVKRIMTAGFDTIAKILKMTKEDFKKVEGFKEKMIEKVFNGIHEKVGKASILDIMVASNLLGRGLGERKIKPIIEKYPNILTTNETNEEKIKMLRGIEGIGPENAKSFVNNIPVFMDFLKECSLEGKLSEAPKRVEITSVESNIDKSGPLYQKKIVMTKVRDKEIIDYLVKVGASLEDNIKKDTFVLIVKTHDDVSNKTKYATENNIPIMTPQEFRDKYMN</sequence>
<dbReference type="Gene3D" id="2.40.50.140">
    <property type="entry name" value="Nucleic acid-binding proteins"/>
    <property type="match status" value="1"/>
</dbReference>
<evidence type="ECO:0000256" key="12">
    <source>
        <dbReference type="ARBA" id="ARBA00022679"/>
    </source>
</evidence>
<dbReference type="EC" id="2.7.7.7" evidence="4"/>
<evidence type="ECO:0000256" key="28">
    <source>
        <dbReference type="ARBA" id="ARBA00049244"/>
    </source>
</evidence>
<dbReference type="InterPro" id="IPR003583">
    <property type="entry name" value="Hlx-hairpin-Hlx_DNA-bd_motif"/>
</dbReference>
<dbReference type="PANTHER" id="PTHR11276:SF28">
    <property type="entry name" value="DNA POLYMERASE LAMBDA"/>
    <property type="match status" value="1"/>
</dbReference>
<comment type="catalytic activity">
    <reaction evidence="26">
        <text>a 5'-end 2'-deoxyribose-2'-deoxyribonucleotide-DNA = (2E,4S)-4-hydroxypenten-2-al-5-phosphate + a 5'-end 5'-phospho-2'-deoxyribonucleoside-DNA + H(+)</text>
        <dbReference type="Rhea" id="RHEA:76255"/>
        <dbReference type="Rhea" id="RHEA-COMP:13180"/>
        <dbReference type="Rhea" id="RHEA-COMP:18657"/>
        <dbReference type="ChEBI" id="CHEBI:15378"/>
        <dbReference type="ChEBI" id="CHEBI:136412"/>
        <dbReference type="ChEBI" id="CHEBI:195194"/>
        <dbReference type="ChEBI" id="CHEBI:195195"/>
    </reaction>
</comment>
<dbReference type="InterPro" id="IPR002008">
    <property type="entry name" value="DNA_pol_X_beta-like"/>
</dbReference>
<keyword evidence="14" id="KW-0235">DNA replication</keyword>
<protein>
    <recommendedName>
        <fullName evidence="8">DNA polymerase beta</fullName>
        <ecNumber evidence="4">2.7.7.7</ecNumber>
        <ecNumber evidence="5">4.2.99.18</ecNumber>
        <ecNumber evidence="6">6.5.1.2</ecNumber>
    </recommendedName>
    <alternativeName>
        <fullName evidence="23">5'-deoxyribose-phosphate lyase</fullName>
    </alternativeName>
    <alternativeName>
        <fullName evidence="24">AP lyase</fullName>
    </alternativeName>
    <alternativeName>
        <fullName evidence="7">DNA polymerase lambda</fullName>
    </alternativeName>
</protein>
<feature type="compositionally biased region" description="Basic and acidic residues" evidence="29">
    <location>
        <begin position="425"/>
        <end position="437"/>
    </location>
</feature>
<dbReference type="Pfam" id="PF14791">
    <property type="entry name" value="DNA_pol_B_thumb"/>
    <property type="match status" value="1"/>
</dbReference>
<dbReference type="SUPFAM" id="SSF81585">
    <property type="entry name" value="PsbU/PolX domain-like"/>
    <property type="match status" value="1"/>
</dbReference>
<evidence type="ECO:0000256" key="29">
    <source>
        <dbReference type="SAM" id="MobiDB-lite"/>
    </source>
</evidence>
<keyword evidence="10" id="KW-0436">Ligase</keyword>
<evidence type="ECO:0000256" key="23">
    <source>
        <dbReference type="ARBA" id="ARBA00035717"/>
    </source>
</evidence>
<comment type="catalytic activity">
    <reaction evidence="25">
        <text>2'-deoxyribonucleotide-(2'-deoxyribose 5'-phosphate)-2'-deoxyribonucleotide-DNA = a 3'-end 2'-deoxyribonucleotide-(2,3-dehydro-2,3-deoxyribose 5'-phosphate)-DNA + a 5'-end 5'-phospho-2'-deoxyribonucleoside-DNA + H(+)</text>
        <dbReference type="Rhea" id="RHEA:66592"/>
        <dbReference type="Rhea" id="RHEA-COMP:13180"/>
        <dbReference type="Rhea" id="RHEA-COMP:16897"/>
        <dbReference type="Rhea" id="RHEA-COMP:17067"/>
        <dbReference type="ChEBI" id="CHEBI:15378"/>
        <dbReference type="ChEBI" id="CHEBI:136412"/>
        <dbReference type="ChEBI" id="CHEBI:157695"/>
        <dbReference type="ChEBI" id="CHEBI:167181"/>
        <dbReference type="EC" id="4.2.99.18"/>
    </reaction>
</comment>
<evidence type="ECO:0000256" key="4">
    <source>
        <dbReference type="ARBA" id="ARBA00012417"/>
    </source>
</evidence>
<evidence type="ECO:0000256" key="8">
    <source>
        <dbReference type="ARBA" id="ARBA00020020"/>
    </source>
</evidence>
<dbReference type="InterPro" id="IPR002054">
    <property type="entry name" value="DNA-dir_DNA_pol_X"/>
</dbReference>
<comment type="function">
    <text evidence="27">Repair polymerase that plays a key role in base-excision repair. During this process, the damaged base is excised by specific DNA glycosylases, the DNA backbone is nicked at the abasic site by an apurinic/apyrimidic (AP) endonuclease, and POLB removes 5'-deoxyribose-phosphate from the preincised AP site acting as a 5'-deoxyribose-phosphate lyase (5'-dRP lyase); through its DNA polymerase activity, it adds one nucleotide to the 3' end of the arising single-nucleotide gap. Conducts 'gap-filling' DNA synthesis in a stepwise distributive fashion rather than in a processive fashion as for other DNA polymerases. It is also able to cleave sugar-phosphate bonds 3' to an intact AP site, acting as an AP lyase.</text>
</comment>
<comment type="cofactor">
    <cofactor evidence="2">
        <name>Mg(2+)</name>
        <dbReference type="ChEBI" id="CHEBI:18420"/>
    </cofactor>
</comment>
<evidence type="ECO:0000256" key="21">
    <source>
        <dbReference type="ARBA" id="ARBA00023239"/>
    </source>
</evidence>
<evidence type="ECO:0000256" key="11">
    <source>
        <dbReference type="ARBA" id="ARBA00022634"/>
    </source>
</evidence>
<evidence type="ECO:0000313" key="33">
    <source>
        <dbReference type="EMBL" id="QHU32465.1"/>
    </source>
</evidence>
<comment type="catalytic activity">
    <reaction evidence="28">
        <text>DNA(n) + a 2'-deoxyribonucleoside 5'-triphosphate = DNA(n+1) + diphosphate</text>
        <dbReference type="Rhea" id="RHEA:22508"/>
        <dbReference type="Rhea" id="RHEA-COMP:17339"/>
        <dbReference type="Rhea" id="RHEA-COMP:17340"/>
        <dbReference type="ChEBI" id="CHEBI:33019"/>
        <dbReference type="ChEBI" id="CHEBI:61560"/>
        <dbReference type="ChEBI" id="CHEBI:173112"/>
        <dbReference type="EC" id="2.7.7.7"/>
    </reaction>
</comment>
<dbReference type="GO" id="GO:0003911">
    <property type="term" value="F:DNA ligase (NAD+) activity"/>
    <property type="evidence" value="ECO:0007669"/>
    <property type="project" value="UniProtKB-EC"/>
</dbReference>
<feature type="domain" description="Helix-hairpin-helix DNA-binding motif class 1" evidence="30">
    <location>
        <begin position="989"/>
        <end position="1008"/>
    </location>
</feature>
<evidence type="ECO:0000256" key="19">
    <source>
        <dbReference type="ARBA" id="ARBA00023053"/>
    </source>
</evidence>
<dbReference type="Pfam" id="PF14716">
    <property type="entry name" value="HHH_8"/>
    <property type="match status" value="1"/>
</dbReference>
<dbReference type="PANTHER" id="PTHR11276">
    <property type="entry name" value="DNA POLYMERASE TYPE-X FAMILY MEMBER"/>
    <property type="match status" value="1"/>
</dbReference>
<dbReference type="Gene3D" id="3.30.470.30">
    <property type="entry name" value="DNA ligase/mRNA capping enzyme"/>
    <property type="match status" value="1"/>
</dbReference>
<dbReference type="InterPro" id="IPR036420">
    <property type="entry name" value="BRCT_dom_sf"/>
</dbReference>
<keyword evidence="18" id="KW-0520">NAD</keyword>
<dbReference type="GO" id="GO:0003887">
    <property type="term" value="F:DNA-directed DNA polymerase activity"/>
    <property type="evidence" value="ECO:0007669"/>
    <property type="project" value="UniProtKB-KW"/>
</dbReference>
<dbReference type="EC" id="6.5.1.2" evidence="6"/>
<dbReference type="InterPro" id="IPR028207">
    <property type="entry name" value="DNA_pol_B_palm_palm"/>
</dbReference>
<evidence type="ECO:0000256" key="6">
    <source>
        <dbReference type="ARBA" id="ARBA00012722"/>
    </source>
</evidence>
<comment type="catalytic activity">
    <reaction evidence="22">
        <text>NAD(+) + (deoxyribonucleotide)n-3'-hydroxyl + 5'-phospho-(deoxyribonucleotide)m = (deoxyribonucleotide)n+m + AMP + beta-nicotinamide D-nucleotide.</text>
        <dbReference type="EC" id="6.5.1.2"/>
    </reaction>
</comment>
<dbReference type="InterPro" id="IPR043519">
    <property type="entry name" value="NT_sf"/>
</dbReference>
<dbReference type="GO" id="GO:0006260">
    <property type="term" value="P:DNA replication"/>
    <property type="evidence" value="ECO:0007669"/>
    <property type="project" value="UniProtKB-KW"/>
</dbReference>
<evidence type="ECO:0000256" key="13">
    <source>
        <dbReference type="ARBA" id="ARBA00022695"/>
    </source>
</evidence>
<dbReference type="GO" id="GO:0005737">
    <property type="term" value="C:cytoplasm"/>
    <property type="evidence" value="ECO:0007669"/>
    <property type="project" value="UniProtKB-SubCell"/>
</dbReference>
<feature type="region of interest" description="Disordered" evidence="29">
    <location>
        <begin position="348"/>
        <end position="397"/>
    </location>
</feature>
<feature type="domain" description="Helix-hairpin-helix DNA-binding motif class 1" evidence="30">
    <location>
        <begin position="99"/>
        <end position="118"/>
    </location>
</feature>
<evidence type="ECO:0000256" key="1">
    <source>
        <dbReference type="ARBA" id="ARBA00001936"/>
    </source>
</evidence>
<evidence type="ECO:0000256" key="24">
    <source>
        <dbReference type="ARBA" id="ARBA00035726"/>
    </source>
</evidence>
<feature type="compositionally biased region" description="Basic and acidic residues" evidence="29">
    <location>
        <begin position="380"/>
        <end position="397"/>
    </location>
</feature>
<dbReference type="SUPFAM" id="SSF47794">
    <property type="entry name" value="Rad51 N-terminal domain-like"/>
    <property type="match status" value="1"/>
</dbReference>
<dbReference type="CDD" id="cd00141">
    <property type="entry name" value="NT_POLXc"/>
    <property type="match status" value="1"/>
</dbReference>
<comment type="subcellular location">
    <subcellularLocation>
        <location evidence="3">Cytoplasm</location>
    </subcellularLocation>
</comment>
<keyword evidence="19" id="KW-0915">Sodium</keyword>
<dbReference type="SMART" id="SM00483">
    <property type="entry name" value="POLXc"/>
    <property type="match status" value="1"/>
</dbReference>
<evidence type="ECO:0000256" key="9">
    <source>
        <dbReference type="ARBA" id="ARBA00022481"/>
    </source>
</evidence>
<accession>A0A6C0LR39</accession>
<dbReference type="EMBL" id="MN740540">
    <property type="protein sequence ID" value="QHU32465.1"/>
    <property type="molecule type" value="Genomic_DNA"/>
</dbReference>
<dbReference type="Pfam" id="PF14792">
    <property type="entry name" value="DNA_pol_B_palm"/>
    <property type="match status" value="1"/>
</dbReference>
<dbReference type="SUPFAM" id="SSF81301">
    <property type="entry name" value="Nucleotidyltransferase"/>
    <property type="match status" value="1"/>
</dbReference>
<evidence type="ECO:0000256" key="18">
    <source>
        <dbReference type="ARBA" id="ARBA00023027"/>
    </source>
</evidence>
<dbReference type="SUPFAM" id="SSF50249">
    <property type="entry name" value="Nucleic acid-binding proteins"/>
    <property type="match status" value="1"/>
</dbReference>
<dbReference type="GO" id="GO:0140078">
    <property type="term" value="F:class I DNA-(apurinic or apyrimidinic site) endonuclease activity"/>
    <property type="evidence" value="ECO:0007669"/>
    <property type="project" value="UniProtKB-EC"/>
</dbReference>
<keyword evidence="9" id="KW-0488">Methylation</keyword>
<dbReference type="PRINTS" id="PR00869">
    <property type="entry name" value="DNAPOLX"/>
</dbReference>
<dbReference type="Pfam" id="PF01653">
    <property type="entry name" value="DNA_ligase_aden"/>
    <property type="match status" value="1"/>
</dbReference>
<evidence type="ECO:0000256" key="2">
    <source>
        <dbReference type="ARBA" id="ARBA00001946"/>
    </source>
</evidence>
<dbReference type="Pfam" id="PF10391">
    <property type="entry name" value="DNA_pol_lambd_f"/>
    <property type="match status" value="1"/>
</dbReference>
<dbReference type="SMART" id="SM00532">
    <property type="entry name" value="LIGANc"/>
    <property type="match status" value="1"/>
</dbReference>
<dbReference type="Pfam" id="PF00533">
    <property type="entry name" value="BRCT"/>
    <property type="match status" value="1"/>
</dbReference>
<dbReference type="InterPro" id="IPR012340">
    <property type="entry name" value="NA-bd_OB-fold"/>
</dbReference>
<dbReference type="GO" id="GO:0005634">
    <property type="term" value="C:nucleus"/>
    <property type="evidence" value="ECO:0007669"/>
    <property type="project" value="TreeGrafter"/>
</dbReference>
<dbReference type="SMART" id="SM00278">
    <property type="entry name" value="HhH1"/>
    <property type="match status" value="4"/>
</dbReference>
<keyword evidence="16" id="KW-0832">Ubl conjugation</keyword>
<keyword evidence="20" id="KW-0234">DNA repair</keyword>
<keyword evidence="12" id="KW-0808">Transferase</keyword>
<evidence type="ECO:0000259" key="30">
    <source>
        <dbReference type="SMART" id="SM00278"/>
    </source>
</evidence>
<dbReference type="InterPro" id="IPR010996">
    <property type="entry name" value="HHH_MUS81"/>
</dbReference>
<proteinExistence type="predicted"/>
<evidence type="ECO:0000256" key="22">
    <source>
        <dbReference type="ARBA" id="ARBA00034005"/>
    </source>
</evidence>
<comment type="cofactor">
    <cofactor evidence="1">
        <name>Mn(2+)</name>
        <dbReference type="ChEBI" id="CHEBI:29035"/>
    </cofactor>
</comment>
<dbReference type="InterPro" id="IPR013839">
    <property type="entry name" value="DNAligase_adenylation"/>
</dbReference>
<dbReference type="InterPro" id="IPR022312">
    <property type="entry name" value="DNA_pol_X"/>
</dbReference>
<feature type="domain" description="NAD-dependent DNA ligase N-terminal" evidence="32">
    <location>
        <begin position="502"/>
        <end position="891"/>
    </location>
</feature>
<dbReference type="InterPro" id="IPR004150">
    <property type="entry name" value="NAD_DNA_ligase_OB"/>
</dbReference>
<dbReference type="GO" id="GO:0003677">
    <property type="term" value="F:DNA binding"/>
    <property type="evidence" value="ECO:0007669"/>
    <property type="project" value="InterPro"/>
</dbReference>
<dbReference type="InterPro" id="IPR037160">
    <property type="entry name" value="DNA_Pol_thumb_sf"/>
</dbReference>
<feature type="region of interest" description="Disordered" evidence="29">
    <location>
        <begin position="413"/>
        <end position="483"/>
    </location>
</feature>
<name>A0A6C0LR39_9ZZZZ</name>
<organism evidence="33">
    <name type="scientific">viral metagenome</name>
    <dbReference type="NCBI Taxonomy" id="1070528"/>
    <lineage>
        <taxon>unclassified sequences</taxon>
        <taxon>metagenomes</taxon>
        <taxon>organismal metagenomes</taxon>
    </lineage>
</organism>
<evidence type="ECO:0000256" key="10">
    <source>
        <dbReference type="ARBA" id="ARBA00022598"/>
    </source>
</evidence>
<reference evidence="33" key="1">
    <citation type="journal article" date="2020" name="Nature">
        <title>Giant virus diversity and host interactions through global metagenomics.</title>
        <authorList>
            <person name="Schulz F."/>
            <person name="Roux S."/>
            <person name="Paez-Espino D."/>
            <person name="Jungbluth S."/>
            <person name="Walsh D.A."/>
            <person name="Denef V.J."/>
            <person name="McMahon K.D."/>
            <person name="Konstantinidis K.T."/>
            <person name="Eloe-Fadrosh E.A."/>
            <person name="Kyrpides N.C."/>
            <person name="Woyke T."/>
        </authorList>
    </citation>
    <scope>NUCLEOTIDE SEQUENCE</scope>
    <source>
        <strain evidence="33">GVMAG-M-3300027969-2</strain>
    </source>
</reference>
<keyword evidence="11" id="KW-0237">DNA synthesis</keyword>
<feature type="domain" description="DNA-directed DNA polymerase X" evidence="31">
    <location>
        <begin position="15"/>
        <end position="331"/>
    </location>
</feature>
<evidence type="ECO:0000256" key="26">
    <source>
        <dbReference type="ARBA" id="ARBA00044678"/>
    </source>
</evidence>
<evidence type="ECO:0000256" key="7">
    <source>
        <dbReference type="ARBA" id="ARBA00016513"/>
    </source>
</evidence>
<feature type="domain" description="Helix-hairpin-helix DNA-binding motif class 1" evidence="30">
    <location>
        <begin position="919"/>
        <end position="938"/>
    </location>
</feature>
<evidence type="ECO:0000256" key="17">
    <source>
        <dbReference type="ARBA" id="ARBA00022932"/>
    </source>
</evidence>
<evidence type="ECO:0000256" key="27">
    <source>
        <dbReference type="ARBA" id="ARBA00045548"/>
    </source>
</evidence>
<dbReference type="Gene3D" id="3.30.460.10">
    <property type="entry name" value="Beta Polymerase, domain 2"/>
    <property type="match status" value="1"/>
</dbReference>
<dbReference type="SUPFAM" id="SSF52113">
    <property type="entry name" value="BRCT domain"/>
    <property type="match status" value="1"/>
</dbReference>
<dbReference type="InterPro" id="IPR029398">
    <property type="entry name" value="PolB_thumb"/>
</dbReference>
<dbReference type="SUPFAM" id="SSF47802">
    <property type="entry name" value="DNA polymerase beta, N-terminal domain-like"/>
    <property type="match status" value="1"/>
</dbReference>
<keyword evidence="13" id="KW-0548">Nucleotidyltransferase</keyword>
<dbReference type="Pfam" id="PF03120">
    <property type="entry name" value="OB_DNA_ligase"/>
    <property type="match status" value="1"/>
</dbReference>